<proteinExistence type="predicted"/>
<dbReference type="InterPro" id="IPR025101">
    <property type="entry name" value="DUF4012"/>
</dbReference>
<dbReference type="EMBL" id="CP013747">
    <property type="protein sequence ID" value="ALV44000.1"/>
    <property type="molecule type" value="Genomic_DNA"/>
</dbReference>
<dbReference type="Pfam" id="PF13196">
    <property type="entry name" value="DUF4012"/>
    <property type="match status" value="1"/>
</dbReference>
<protein>
    <recommendedName>
        <fullName evidence="3">Peptide synthetase</fullName>
    </recommendedName>
</protein>
<sequence length="593" mass="61188">MLPLVAVGVLLLITVTGAAWLASKASAIDSELNAATLLIQPLKEAITGDNPGDAAATVKQLRAHTTAANEAANDPIWKLASSLPGLGSNFSAVSEVARSADDVTSLGLEPLVKVYSTLDWQALLPSGTGTDLGPLQAASPSVSAAANAVRLSADRLNQIDIGKLVPQVADPLTRARDQLQNATGALDAAANAANIAPGMLGSQTPRNYLLMIQNNAESRSSGGIPGALAVLSLDKGTLSLGSQSSASDIGVMAPIVPLDPEQQQIYSGRVGKFMQDVNLTPDFPTAASTAQAMWERKTGQRVDGVISIDPVALGYILDATGPVTITHPELVALASVGLPTELTGKNVVQTLLSDVYAKIEQPALQDVYFAGVAQEIFAALSEGRGNATGIIAGLSRGTDEGRVLVWSGLAAEQSVIAKYTVSGSIAGPSVAPAQFGVYFNDGTGAKMDYHVKRTVQLVKECSRDGYEQTTVRVTSTNTAPADAATSLPAYVTGGGAFGVPAGSVQTNIVAYGPVQANVETAKVDGQSTDFAPFVHSNRPVGVLAIKLAPGESRTVEFTFGKIVQHTEPNVVVTPTVQAVKDVILPTEILPCGQ</sequence>
<reference evidence="1 2" key="1">
    <citation type="submission" date="2015-12" db="EMBL/GenBank/DDBJ databases">
        <authorList>
            <person name="Shamseldin A."/>
            <person name="Moawad H."/>
            <person name="Abd El-Rahim W.M."/>
            <person name="Sadowsky M.J."/>
        </authorList>
    </citation>
    <scope>NUCLEOTIDE SEQUENCE [LARGE SCALE GENOMIC DNA]</scope>
    <source>
        <strain evidence="1 2">Ar51</strain>
    </source>
</reference>
<dbReference type="STRING" id="121292.AU252_15465"/>
<gene>
    <name evidence="1" type="ORF">AU252_15465</name>
</gene>
<evidence type="ECO:0008006" key="3">
    <source>
        <dbReference type="Google" id="ProtNLM"/>
    </source>
</evidence>
<dbReference type="Proteomes" id="UP000065151">
    <property type="component" value="Chromosome"/>
</dbReference>
<name>A0A0U3PEP5_9MICC</name>
<evidence type="ECO:0000313" key="1">
    <source>
        <dbReference type="EMBL" id="ALV44000.1"/>
    </source>
</evidence>
<dbReference type="AlphaFoldDB" id="A0A0U3PEP5"/>
<dbReference type="KEGG" id="psul:AU252_15465"/>
<evidence type="ECO:0000313" key="2">
    <source>
        <dbReference type="Proteomes" id="UP000065151"/>
    </source>
</evidence>
<accession>A0A0U3PEP5</accession>
<organism evidence="1">
    <name type="scientific">Pseudarthrobacter sulfonivorans</name>
    <dbReference type="NCBI Taxonomy" id="121292"/>
    <lineage>
        <taxon>Bacteria</taxon>
        <taxon>Bacillati</taxon>
        <taxon>Actinomycetota</taxon>
        <taxon>Actinomycetes</taxon>
        <taxon>Micrococcales</taxon>
        <taxon>Micrococcaceae</taxon>
        <taxon>Pseudarthrobacter</taxon>
    </lineage>
</organism>